<reference evidence="1" key="1">
    <citation type="submission" date="2021-02" db="EMBL/GenBank/DDBJ databases">
        <authorList>
            <person name="Nowell W R."/>
        </authorList>
    </citation>
    <scope>NUCLEOTIDE SEQUENCE</scope>
</reference>
<proteinExistence type="predicted"/>
<feature type="non-terminal residue" evidence="1">
    <location>
        <position position="1"/>
    </location>
</feature>
<gene>
    <name evidence="1" type="ORF">SMN809_LOCUS40214</name>
</gene>
<protein>
    <submittedName>
        <fullName evidence="1">Uncharacterized protein</fullName>
    </submittedName>
</protein>
<evidence type="ECO:0000313" key="2">
    <source>
        <dbReference type="Proteomes" id="UP000676336"/>
    </source>
</evidence>
<dbReference type="EMBL" id="CAJOBI010110143">
    <property type="protein sequence ID" value="CAF4629225.1"/>
    <property type="molecule type" value="Genomic_DNA"/>
</dbReference>
<dbReference type="AlphaFoldDB" id="A0A8S2ZHJ2"/>
<evidence type="ECO:0000313" key="1">
    <source>
        <dbReference type="EMBL" id="CAF4629225.1"/>
    </source>
</evidence>
<accession>A0A8S2ZHJ2</accession>
<sequence length="80" mass="8899">SSSTPSTYNKHSSNTQLKYFITKTDDKITATTSNQPVNYSLDSVLSLTLELEQTATANFQRRHTISVHDINPLLLNGLTD</sequence>
<organism evidence="1 2">
    <name type="scientific">Rotaria magnacalcarata</name>
    <dbReference type="NCBI Taxonomy" id="392030"/>
    <lineage>
        <taxon>Eukaryota</taxon>
        <taxon>Metazoa</taxon>
        <taxon>Spiralia</taxon>
        <taxon>Gnathifera</taxon>
        <taxon>Rotifera</taxon>
        <taxon>Eurotatoria</taxon>
        <taxon>Bdelloidea</taxon>
        <taxon>Philodinida</taxon>
        <taxon>Philodinidae</taxon>
        <taxon>Rotaria</taxon>
    </lineage>
</organism>
<feature type="non-terminal residue" evidence="1">
    <location>
        <position position="80"/>
    </location>
</feature>
<comment type="caution">
    <text evidence="1">The sequence shown here is derived from an EMBL/GenBank/DDBJ whole genome shotgun (WGS) entry which is preliminary data.</text>
</comment>
<dbReference type="Proteomes" id="UP000676336">
    <property type="component" value="Unassembled WGS sequence"/>
</dbReference>
<name>A0A8S2ZHJ2_9BILA</name>